<dbReference type="SMART" id="SM00448">
    <property type="entry name" value="REC"/>
    <property type="match status" value="2"/>
</dbReference>
<dbReference type="CDD" id="cd00130">
    <property type="entry name" value="PAS"/>
    <property type="match status" value="2"/>
</dbReference>
<dbReference type="PANTHER" id="PTHR45339:SF5">
    <property type="entry name" value="HISTIDINE KINASE"/>
    <property type="match status" value="1"/>
</dbReference>
<dbReference type="GO" id="GO:0005886">
    <property type="term" value="C:plasma membrane"/>
    <property type="evidence" value="ECO:0007669"/>
    <property type="project" value="UniProtKB-SubCell"/>
</dbReference>
<evidence type="ECO:0000256" key="1">
    <source>
        <dbReference type="ARBA" id="ARBA00000085"/>
    </source>
</evidence>
<evidence type="ECO:0000256" key="11">
    <source>
        <dbReference type="ARBA" id="ARBA00064003"/>
    </source>
</evidence>
<dbReference type="InterPro" id="IPR000700">
    <property type="entry name" value="PAS-assoc_C"/>
</dbReference>
<dbReference type="PROSITE" id="PS50894">
    <property type="entry name" value="HPT"/>
    <property type="match status" value="1"/>
</dbReference>
<feature type="region of interest" description="Disordered" evidence="16">
    <location>
        <begin position="935"/>
        <end position="959"/>
    </location>
</feature>
<gene>
    <name evidence="22" type="ORF">G3T38_01165</name>
</gene>
<dbReference type="PROSITE" id="PS50113">
    <property type="entry name" value="PAC"/>
    <property type="match status" value="1"/>
</dbReference>
<dbReference type="InterPro" id="IPR036097">
    <property type="entry name" value="HisK_dim/P_sf"/>
</dbReference>
<comment type="caution">
    <text evidence="22">The sequence shown here is derived from an EMBL/GenBank/DDBJ whole genome shotgun (WGS) entry which is preliminary data.</text>
</comment>
<evidence type="ECO:0000256" key="15">
    <source>
        <dbReference type="PROSITE-ProRule" id="PRU00169"/>
    </source>
</evidence>
<protein>
    <recommendedName>
        <fullName evidence="13">Circadian input-output histidine kinase CikA</fullName>
        <ecNumber evidence="4">2.7.13.3</ecNumber>
    </recommendedName>
    <alternativeName>
        <fullName evidence="12">Sensory/regulatory protein RpfC</fullName>
    </alternativeName>
</protein>
<evidence type="ECO:0000256" key="8">
    <source>
        <dbReference type="ARBA" id="ARBA00022777"/>
    </source>
</evidence>
<dbReference type="EMBL" id="JAAGXA010000001">
    <property type="protein sequence ID" value="NEN76880.1"/>
    <property type="molecule type" value="Genomic_DNA"/>
</dbReference>
<feature type="modified residue" description="4-aspartylphosphate" evidence="15">
    <location>
        <position position="862"/>
    </location>
</feature>
<evidence type="ECO:0000256" key="12">
    <source>
        <dbReference type="ARBA" id="ARBA00068150"/>
    </source>
</evidence>
<dbReference type="EC" id="2.7.13.3" evidence="4"/>
<sequence length="1082" mass="117306">MEFGDLYRQVVRSLSDGILVLDLDGTIRYANQSCADLVRAPLEGMAGRRVDDFLDADGRVHSQAFLDQAARGQLLAEEVDTLLIADDGTPVWVRLKQTGLFEGDRVMGVILRLTDNIETKLLLDELTASRRTLEQAEQIARLGSWTWDLRTGEVHGSEGLVELFGEFTSSLLSRDVAKLQEITHPEDHDRLVDAITTLMDGTKPRVDIELRQRGESGWMWTRMRALASYDRDGETVGISGTHQDITRARATEDQLQDQVTQNSLMQAVASAANEATTLDDVLVHAQTMVILHDDWERGRAFLPVEGGADVEPRYYAEEDRQADLARPDVAARELATARRCLELREAVWDDDVRLTIAAPILLGDEVVAVFTITSFAPLYRHDMIRGLVEQAAVQLSRVAERERTARDLAEARDRALEASRHKSEFLATMSHEIRTPLNGVLGLTELLARTPLDAQQRHLTSGIAVSGRSLLGIINDILDFSKIEAGRLDVESVDLEVRDVLEQVTSVLAESARAKGLDLQVSCSPEVPEMLSGDPTRLAQVITNLGSNAVKFTSRGSVAIRATSTPADDGTTLLRVEVRDTGVGIPEQQRTHIFQPFAQADTSTTRRFGGTGLGLAISAEIVEAFQGEIGVESTLGEGSTFWFTARLGRPTGARRDARLHRTREQLGRTKVLVVDNDVQNRLILREQLGWWHVTSTGVPGASEARNALVAAREAGDPYDVVLLDLAMPDEDGIDVARSLHLDPRFVHVPLLLLSSSYLPLTDELRGIGITACLTKPVQAAELREALVRTVVGEDAAAAEPLTEEASEEARGKVVLVVEDNPVNQVVARGLLASMGYDVDTADDGAEAVELTEVTAYDAVLMDLQMPRLDGYGATRAIREREAATGARRTPVLAMTAAAIAGEREKCLAAGMDDFITKPVAPATLAAALARWTGSEDGDGAVAGGSQPERTAPNEAPDASDVNLDIERLELLRELSPDDTAYLDRVIGGFLGRRADALDRIRAAVADDDAARLAAEAHGVKGSALNIGLPVVGGLASDLEHLGRAGGTTGAEDLLLRFEAALEDAEEGLLAYQEWYRSLATGA</sequence>
<evidence type="ECO:0000256" key="7">
    <source>
        <dbReference type="ARBA" id="ARBA00022741"/>
    </source>
</evidence>
<evidence type="ECO:0000256" key="3">
    <source>
        <dbReference type="ARBA" id="ARBA00006402"/>
    </source>
</evidence>
<dbReference type="AlphaFoldDB" id="A0A6P0HF31"/>
<dbReference type="SMART" id="SM00086">
    <property type="entry name" value="PAC"/>
    <property type="match status" value="2"/>
</dbReference>
<dbReference type="InterPro" id="IPR001610">
    <property type="entry name" value="PAC"/>
</dbReference>
<dbReference type="SUPFAM" id="SSF55785">
    <property type="entry name" value="PYP-like sensor domain (PAS domain)"/>
    <property type="match status" value="2"/>
</dbReference>
<feature type="modified residue" description="4-aspartylphosphate" evidence="15">
    <location>
        <position position="724"/>
    </location>
</feature>
<keyword evidence="23" id="KW-1185">Reference proteome</keyword>
<dbReference type="SUPFAM" id="SSF47226">
    <property type="entry name" value="Histidine-containing phosphotransfer domain, HPT domain"/>
    <property type="match status" value="1"/>
</dbReference>
<dbReference type="InterPro" id="IPR035965">
    <property type="entry name" value="PAS-like_dom_sf"/>
</dbReference>
<feature type="domain" description="Response regulatory" evidence="18">
    <location>
        <begin position="813"/>
        <end position="932"/>
    </location>
</feature>
<evidence type="ECO:0000256" key="2">
    <source>
        <dbReference type="ARBA" id="ARBA00004236"/>
    </source>
</evidence>
<dbReference type="GO" id="GO:0000155">
    <property type="term" value="F:phosphorelay sensor kinase activity"/>
    <property type="evidence" value="ECO:0007669"/>
    <property type="project" value="InterPro"/>
</dbReference>
<organism evidence="22 23">
    <name type="scientific">Nocardioides zeae</name>
    <dbReference type="NCBI Taxonomy" id="1457234"/>
    <lineage>
        <taxon>Bacteria</taxon>
        <taxon>Bacillati</taxon>
        <taxon>Actinomycetota</taxon>
        <taxon>Actinomycetes</taxon>
        <taxon>Propionibacteriales</taxon>
        <taxon>Nocardioidaceae</taxon>
        <taxon>Nocardioides</taxon>
    </lineage>
</organism>
<dbReference type="PROSITE" id="PS50109">
    <property type="entry name" value="HIS_KIN"/>
    <property type="match status" value="1"/>
</dbReference>
<dbReference type="SMART" id="SM00387">
    <property type="entry name" value="HATPase_c"/>
    <property type="match status" value="1"/>
</dbReference>
<evidence type="ECO:0000259" key="18">
    <source>
        <dbReference type="PROSITE" id="PS50110"/>
    </source>
</evidence>
<dbReference type="InterPro" id="IPR000014">
    <property type="entry name" value="PAS"/>
</dbReference>
<feature type="domain" description="PAC" evidence="20">
    <location>
        <begin position="204"/>
        <end position="257"/>
    </location>
</feature>
<keyword evidence="8" id="KW-0418">Kinase</keyword>
<dbReference type="Gene3D" id="1.10.287.130">
    <property type="match status" value="1"/>
</dbReference>
<dbReference type="Pfam" id="PF02518">
    <property type="entry name" value="HATPase_c"/>
    <property type="match status" value="1"/>
</dbReference>
<dbReference type="InterPro" id="IPR013656">
    <property type="entry name" value="PAS_4"/>
</dbReference>
<keyword evidence="10" id="KW-0902">Two-component regulatory system</keyword>
<dbReference type="InterPro" id="IPR001789">
    <property type="entry name" value="Sig_transdc_resp-reg_receiver"/>
</dbReference>
<dbReference type="InterPro" id="IPR011006">
    <property type="entry name" value="CheY-like_superfamily"/>
</dbReference>
<evidence type="ECO:0000256" key="4">
    <source>
        <dbReference type="ARBA" id="ARBA00012438"/>
    </source>
</evidence>
<evidence type="ECO:0000313" key="23">
    <source>
        <dbReference type="Proteomes" id="UP000468687"/>
    </source>
</evidence>
<keyword evidence="6" id="KW-0808">Transferase</keyword>
<evidence type="ECO:0000256" key="9">
    <source>
        <dbReference type="ARBA" id="ARBA00022840"/>
    </source>
</evidence>
<dbReference type="PRINTS" id="PR00344">
    <property type="entry name" value="BCTRLSENSOR"/>
</dbReference>
<dbReference type="Pfam" id="PF00512">
    <property type="entry name" value="HisKA"/>
    <property type="match status" value="1"/>
</dbReference>
<dbReference type="RefSeq" id="WP_163770239.1">
    <property type="nucleotide sequence ID" value="NZ_JAAGXA010000001.1"/>
</dbReference>
<dbReference type="SUPFAM" id="SSF47384">
    <property type="entry name" value="Homodimeric domain of signal transducing histidine kinase"/>
    <property type="match status" value="1"/>
</dbReference>
<dbReference type="Pfam" id="PF08447">
    <property type="entry name" value="PAS_3"/>
    <property type="match status" value="1"/>
</dbReference>
<comment type="catalytic activity">
    <reaction evidence="1">
        <text>ATP + protein L-histidine = ADP + protein N-phospho-L-histidine.</text>
        <dbReference type="EC" id="2.7.13.3"/>
    </reaction>
</comment>
<dbReference type="FunFam" id="3.30.565.10:FF:000010">
    <property type="entry name" value="Sensor histidine kinase RcsC"/>
    <property type="match status" value="1"/>
</dbReference>
<evidence type="ECO:0000256" key="6">
    <source>
        <dbReference type="ARBA" id="ARBA00022679"/>
    </source>
</evidence>
<keyword evidence="9" id="KW-0067">ATP-binding</keyword>
<comment type="similarity">
    <text evidence="3">In the N-terminal section; belongs to the phytochrome family.</text>
</comment>
<dbReference type="InterPro" id="IPR004358">
    <property type="entry name" value="Sig_transdc_His_kin-like_C"/>
</dbReference>
<evidence type="ECO:0000259" key="20">
    <source>
        <dbReference type="PROSITE" id="PS50113"/>
    </source>
</evidence>
<feature type="modified residue" description="Phosphohistidine" evidence="14">
    <location>
        <position position="1017"/>
    </location>
</feature>
<dbReference type="PANTHER" id="PTHR45339">
    <property type="entry name" value="HYBRID SIGNAL TRANSDUCTION HISTIDINE KINASE J"/>
    <property type="match status" value="1"/>
</dbReference>
<evidence type="ECO:0000256" key="16">
    <source>
        <dbReference type="SAM" id="MobiDB-lite"/>
    </source>
</evidence>
<dbReference type="PROSITE" id="PS50110">
    <property type="entry name" value="RESPONSE_REGULATORY"/>
    <property type="match status" value="2"/>
</dbReference>
<dbReference type="Pfam" id="PF01627">
    <property type="entry name" value="Hpt"/>
    <property type="match status" value="1"/>
</dbReference>
<dbReference type="Gene3D" id="3.30.565.10">
    <property type="entry name" value="Histidine kinase-like ATPase, C-terminal domain"/>
    <property type="match status" value="1"/>
</dbReference>
<dbReference type="InterPro" id="IPR036890">
    <property type="entry name" value="HATPase_C_sf"/>
</dbReference>
<dbReference type="InterPro" id="IPR003661">
    <property type="entry name" value="HisK_dim/P_dom"/>
</dbReference>
<comment type="subunit">
    <text evidence="11">At low DSF concentrations, interacts with RpfF.</text>
</comment>
<name>A0A6P0HF31_9ACTN</name>
<dbReference type="InterPro" id="IPR005467">
    <property type="entry name" value="His_kinase_dom"/>
</dbReference>
<dbReference type="Pfam" id="PF08448">
    <property type="entry name" value="PAS_4"/>
    <property type="match status" value="1"/>
</dbReference>
<dbReference type="InterPro" id="IPR036641">
    <property type="entry name" value="HPT_dom_sf"/>
</dbReference>
<reference evidence="22 23" key="1">
    <citation type="journal article" date="2014" name="Int. J. Syst. Evol. Microbiol.">
        <title>Nocardioides zeae sp. nov., isolated from the stem of Zea mays.</title>
        <authorList>
            <person name="Glaeser S.P."/>
            <person name="McInroy J.A."/>
            <person name="Busse H.J."/>
            <person name="Kampfer P."/>
        </authorList>
    </citation>
    <scope>NUCLEOTIDE SEQUENCE [LARGE SCALE GENOMIC DNA]</scope>
    <source>
        <strain evidence="22 23">JCM 30728</strain>
    </source>
</reference>
<feature type="domain" description="PAS" evidence="19">
    <location>
        <begin position="157"/>
        <end position="202"/>
    </location>
</feature>
<dbReference type="NCBIfam" id="TIGR00229">
    <property type="entry name" value="sensory_box"/>
    <property type="match status" value="1"/>
</dbReference>
<dbReference type="SMART" id="SM00388">
    <property type="entry name" value="HisKA"/>
    <property type="match status" value="1"/>
</dbReference>
<dbReference type="SMART" id="SM00091">
    <property type="entry name" value="PAS"/>
    <property type="match status" value="2"/>
</dbReference>
<evidence type="ECO:0000256" key="5">
    <source>
        <dbReference type="ARBA" id="ARBA00022553"/>
    </source>
</evidence>
<dbReference type="PROSITE" id="PS50112">
    <property type="entry name" value="PAS"/>
    <property type="match status" value="2"/>
</dbReference>
<feature type="domain" description="PAS" evidence="19">
    <location>
        <begin position="3"/>
        <end position="73"/>
    </location>
</feature>
<proteinExistence type="inferred from homology"/>
<dbReference type="Gene3D" id="1.20.120.160">
    <property type="entry name" value="HPT domain"/>
    <property type="match status" value="1"/>
</dbReference>
<dbReference type="Pfam" id="PF00072">
    <property type="entry name" value="Response_reg"/>
    <property type="match status" value="2"/>
</dbReference>
<dbReference type="SUPFAM" id="SSF55874">
    <property type="entry name" value="ATPase domain of HSP90 chaperone/DNA topoisomerase II/histidine kinase"/>
    <property type="match status" value="1"/>
</dbReference>
<evidence type="ECO:0000256" key="13">
    <source>
        <dbReference type="ARBA" id="ARBA00074306"/>
    </source>
</evidence>
<dbReference type="GO" id="GO:0005524">
    <property type="term" value="F:ATP binding"/>
    <property type="evidence" value="ECO:0007669"/>
    <property type="project" value="UniProtKB-KW"/>
</dbReference>
<dbReference type="SUPFAM" id="SSF52172">
    <property type="entry name" value="CheY-like"/>
    <property type="match status" value="2"/>
</dbReference>
<dbReference type="InterPro" id="IPR013655">
    <property type="entry name" value="PAS_fold_3"/>
</dbReference>
<keyword evidence="7" id="KW-0547">Nucleotide-binding</keyword>
<accession>A0A6P0HF31</accession>
<dbReference type="InterPro" id="IPR008207">
    <property type="entry name" value="Sig_transdc_His_kin_Hpt_dom"/>
</dbReference>
<dbReference type="CDD" id="cd17546">
    <property type="entry name" value="REC_hyHK_CKI1_RcsC-like"/>
    <property type="match status" value="1"/>
</dbReference>
<evidence type="ECO:0000259" key="17">
    <source>
        <dbReference type="PROSITE" id="PS50109"/>
    </source>
</evidence>
<dbReference type="FunFam" id="1.10.287.130:FF:000002">
    <property type="entry name" value="Two-component osmosensing histidine kinase"/>
    <property type="match status" value="1"/>
</dbReference>
<feature type="domain" description="Histidine kinase" evidence="17">
    <location>
        <begin position="428"/>
        <end position="649"/>
    </location>
</feature>
<dbReference type="Gene3D" id="3.30.450.20">
    <property type="entry name" value="PAS domain"/>
    <property type="match status" value="2"/>
</dbReference>
<keyword evidence="5 15" id="KW-0597">Phosphoprotein</keyword>
<evidence type="ECO:0000259" key="21">
    <source>
        <dbReference type="PROSITE" id="PS50894"/>
    </source>
</evidence>
<evidence type="ECO:0000259" key="19">
    <source>
        <dbReference type="PROSITE" id="PS50112"/>
    </source>
</evidence>
<dbReference type="CDD" id="cd16922">
    <property type="entry name" value="HATPase_EvgS-ArcB-TorS-like"/>
    <property type="match status" value="1"/>
</dbReference>
<dbReference type="InterPro" id="IPR003594">
    <property type="entry name" value="HATPase_dom"/>
</dbReference>
<evidence type="ECO:0000256" key="10">
    <source>
        <dbReference type="ARBA" id="ARBA00023012"/>
    </source>
</evidence>
<dbReference type="CDD" id="cd00082">
    <property type="entry name" value="HisKA"/>
    <property type="match status" value="1"/>
</dbReference>
<evidence type="ECO:0000256" key="14">
    <source>
        <dbReference type="PROSITE-ProRule" id="PRU00110"/>
    </source>
</evidence>
<feature type="domain" description="HPt" evidence="21">
    <location>
        <begin position="978"/>
        <end position="1071"/>
    </location>
</feature>
<dbReference type="Proteomes" id="UP000468687">
    <property type="component" value="Unassembled WGS sequence"/>
</dbReference>
<comment type="subcellular location">
    <subcellularLocation>
        <location evidence="2">Cell membrane</location>
    </subcellularLocation>
</comment>
<dbReference type="Gene3D" id="3.40.50.2300">
    <property type="match status" value="2"/>
</dbReference>
<feature type="domain" description="Response regulatory" evidence="18">
    <location>
        <begin position="670"/>
        <end position="790"/>
    </location>
</feature>
<evidence type="ECO:0000313" key="22">
    <source>
        <dbReference type="EMBL" id="NEN76880.1"/>
    </source>
</evidence>